<evidence type="ECO:0000256" key="1">
    <source>
        <dbReference type="ARBA" id="ARBA00007689"/>
    </source>
</evidence>
<keyword evidence="4" id="KW-1185">Reference proteome</keyword>
<sequence>MEKWLYVMMIKRGKSYNKVTKAVIIRHVENLKRLDADGKIELCGPLKGYPGVAGMVIFKTANYEEAEALCRQEPLVAEGYATYTLAELQVADKDNDYLMP</sequence>
<accession>N2BD63</accession>
<dbReference type="Pfam" id="PF03795">
    <property type="entry name" value="YCII"/>
    <property type="match status" value="1"/>
</dbReference>
<evidence type="ECO:0000313" key="4">
    <source>
        <dbReference type="Proteomes" id="UP000012589"/>
    </source>
</evidence>
<protein>
    <recommendedName>
        <fullName evidence="2">YCII-related domain-containing protein</fullName>
    </recommendedName>
</protein>
<dbReference type="PANTHER" id="PTHR37828">
    <property type="entry name" value="GSR2449 PROTEIN"/>
    <property type="match status" value="1"/>
</dbReference>
<dbReference type="OrthoDB" id="1649883at2"/>
<reference evidence="3 4" key="1">
    <citation type="journal article" date="2014" name="Genome Announc.">
        <title>Draft genome sequences of the altered schaedler flora, a defined bacterial community from gnotobiotic mice.</title>
        <authorList>
            <person name="Wannemuehler M.J."/>
            <person name="Overstreet A.M."/>
            <person name="Ward D.V."/>
            <person name="Phillips G.J."/>
        </authorList>
    </citation>
    <scope>NUCLEOTIDE SEQUENCE [LARGE SCALE GENOMIC DNA]</scope>
    <source>
        <strain evidence="3 4">ASF492</strain>
    </source>
</reference>
<dbReference type="InterPro" id="IPR011008">
    <property type="entry name" value="Dimeric_a/b-barrel"/>
</dbReference>
<dbReference type="EMBL" id="AQFT01000023">
    <property type="protein sequence ID" value="EMZ36280.1"/>
    <property type="molecule type" value="Genomic_DNA"/>
</dbReference>
<evidence type="ECO:0000259" key="2">
    <source>
        <dbReference type="Pfam" id="PF03795"/>
    </source>
</evidence>
<evidence type="ECO:0000313" key="3">
    <source>
        <dbReference type="EMBL" id="EMZ36280.1"/>
    </source>
</evidence>
<dbReference type="HOGENOM" id="CLU_110355_8_0_9"/>
<comment type="similarity">
    <text evidence="1">Belongs to the YciI family.</text>
</comment>
<dbReference type="PANTHER" id="PTHR37828:SF1">
    <property type="entry name" value="YCII-RELATED DOMAIN-CONTAINING PROTEIN"/>
    <property type="match status" value="1"/>
</dbReference>
<name>N2BD63_9FIRM</name>
<dbReference type="SUPFAM" id="SSF54909">
    <property type="entry name" value="Dimeric alpha+beta barrel"/>
    <property type="match status" value="1"/>
</dbReference>
<dbReference type="AlphaFoldDB" id="N2BD63"/>
<dbReference type="PATRIC" id="fig|1235802.3.peg.684"/>
<proteinExistence type="inferred from homology"/>
<gene>
    <name evidence="3" type="ORF">C823_00647</name>
</gene>
<dbReference type="Gene3D" id="3.30.70.1060">
    <property type="entry name" value="Dimeric alpha+beta barrel"/>
    <property type="match status" value="1"/>
</dbReference>
<feature type="domain" description="YCII-related" evidence="2">
    <location>
        <begin position="5"/>
        <end position="85"/>
    </location>
</feature>
<dbReference type="Proteomes" id="UP000012589">
    <property type="component" value="Unassembled WGS sequence"/>
</dbReference>
<dbReference type="eggNOG" id="COG2350">
    <property type="taxonomic scope" value="Bacteria"/>
</dbReference>
<organism evidence="3 4">
    <name type="scientific">Eubacterium plexicaudatum ASF492</name>
    <dbReference type="NCBI Taxonomy" id="1235802"/>
    <lineage>
        <taxon>Bacteria</taxon>
        <taxon>Bacillati</taxon>
        <taxon>Bacillota</taxon>
        <taxon>Clostridia</taxon>
        <taxon>Eubacteriales</taxon>
        <taxon>Eubacteriaceae</taxon>
        <taxon>Eubacterium</taxon>
    </lineage>
</organism>
<comment type="caution">
    <text evidence="3">The sequence shown here is derived from an EMBL/GenBank/DDBJ whole genome shotgun (WGS) entry which is preliminary data.</text>
</comment>
<dbReference type="STRING" id="1235802.C823_00647"/>
<dbReference type="InterPro" id="IPR005545">
    <property type="entry name" value="YCII"/>
</dbReference>